<dbReference type="Pfam" id="PF12974">
    <property type="entry name" value="Phosphonate-bd"/>
    <property type="match status" value="1"/>
</dbReference>
<protein>
    <submittedName>
        <fullName evidence="1">Phosphate ABC transporter substrate-binding protein</fullName>
    </submittedName>
</protein>
<accession>A0A125Q9D3</accession>
<organism evidence="1 2">
    <name type="scientific">Rhizobium altiplani</name>
    <dbReference type="NCBI Taxonomy" id="1864509"/>
    <lineage>
        <taxon>Bacteria</taxon>
        <taxon>Pseudomonadati</taxon>
        <taxon>Pseudomonadota</taxon>
        <taxon>Alphaproteobacteria</taxon>
        <taxon>Hyphomicrobiales</taxon>
        <taxon>Rhizobiaceae</taxon>
        <taxon>Rhizobium/Agrobacterium group</taxon>
        <taxon>Rhizobium</taxon>
    </lineage>
</organism>
<dbReference type="AlphaFoldDB" id="A0A125Q9D3"/>
<dbReference type="PANTHER" id="PTHR35841:SF1">
    <property type="entry name" value="PHOSPHONATES-BINDING PERIPLASMIC PROTEIN"/>
    <property type="match status" value="1"/>
</dbReference>
<proteinExistence type="predicted"/>
<dbReference type="OrthoDB" id="7353682at2"/>
<reference evidence="1 2" key="1">
    <citation type="submission" date="2015-11" db="EMBL/GenBank/DDBJ databases">
        <title>Draft Genome Sequence of the Strain BR 10423 (Rhizobium sp.) isolated from nodules of Mimosa pudica.</title>
        <authorList>
            <person name="Barauna A.C."/>
            <person name="Zilli J.E."/>
            <person name="Simoes-Araujo J.L."/>
            <person name="Reis V.M."/>
            <person name="James E.K."/>
            <person name="Reis F.B.Jr."/>
            <person name="Rouws L.F."/>
            <person name="Passos S.R."/>
            <person name="Gois S.R."/>
        </authorList>
    </citation>
    <scope>NUCLEOTIDE SEQUENCE [LARGE SCALE GENOMIC DNA]</scope>
    <source>
        <strain evidence="1 2">BR10423</strain>
    </source>
</reference>
<dbReference type="EMBL" id="LNCD01000033">
    <property type="protein sequence ID" value="KWV57021.1"/>
    <property type="molecule type" value="Genomic_DNA"/>
</dbReference>
<dbReference type="Proteomes" id="UP000068164">
    <property type="component" value="Unassembled WGS sequence"/>
</dbReference>
<dbReference type="Gene3D" id="3.40.190.10">
    <property type="entry name" value="Periplasmic binding protein-like II"/>
    <property type="match status" value="1"/>
</dbReference>
<evidence type="ECO:0000313" key="1">
    <source>
        <dbReference type="EMBL" id="KWV57021.1"/>
    </source>
</evidence>
<sequence>MYDWPEVRTETDAQWEQLRDELRCRGIDAPERLARTRRDLPSIPGTLRDAGGKVIASDPANLQASELDLNSLWLHPELLLAQACWGPMERGLADHIQIVGQPGYDGIEGGEGPRYSSAIIMRGGEANAMPSPLDGSAAIPLDLLRGRRFSYNDVDSMSGILALASDLKGMGETLDIFSHRKQSGSHRRSIKAVAEGAADLAAIDCKTFALARHFEPAARDVTVVGWTARRKGLPFITSRHTPIDVVTQLRQALMGLGWCLS</sequence>
<gene>
    <name evidence="1" type="ORF">AS026_32255</name>
</gene>
<dbReference type="RefSeq" id="WP_062369104.1">
    <property type="nucleotide sequence ID" value="NZ_LNCD01000033.1"/>
</dbReference>
<comment type="caution">
    <text evidence="1">The sequence shown here is derived from an EMBL/GenBank/DDBJ whole genome shotgun (WGS) entry which is preliminary data.</text>
</comment>
<name>A0A125Q9D3_9HYPH</name>
<dbReference type="SUPFAM" id="SSF53850">
    <property type="entry name" value="Periplasmic binding protein-like II"/>
    <property type="match status" value="1"/>
</dbReference>
<evidence type="ECO:0000313" key="2">
    <source>
        <dbReference type="Proteomes" id="UP000068164"/>
    </source>
</evidence>
<keyword evidence="2" id="KW-1185">Reference proteome</keyword>
<dbReference type="PANTHER" id="PTHR35841">
    <property type="entry name" value="PHOSPHONATES-BINDING PERIPLASMIC PROTEIN"/>
    <property type="match status" value="1"/>
</dbReference>